<comment type="similarity">
    <text evidence="1">Belongs to the leucine-binding protein family.</text>
</comment>
<evidence type="ECO:0000256" key="3">
    <source>
        <dbReference type="ARBA" id="ARBA00022729"/>
    </source>
</evidence>
<evidence type="ECO:0000256" key="2">
    <source>
        <dbReference type="ARBA" id="ARBA00022448"/>
    </source>
</evidence>
<feature type="chain" id="PRO_5038393477" evidence="5">
    <location>
        <begin position="23"/>
        <end position="372"/>
    </location>
</feature>
<gene>
    <name evidence="7" type="ORF">IAD20_08250</name>
</gene>
<keyword evidence="2" id="KW-0813">Transport</keyword>
<dbReference type="GO" id="GO:0006865">
    <property type="term" value="P:amino acid transport"/>
    <property type="evidence" value="ECO:0007669"/>
    <property type="project" value="UniProtKB-KW"/>
</dbReference>
<dbReference type="InterPro" id="IPR028081">
    <property type="entry name" value="Leu-bd"/>
</dbReference>
<proteinExistence type="inferred from homology"/>
<protein>
    <submittedName>
        <fullName evidence="7">Branched-chain amino acid ABC transporter substrate-binding protein</fullName>
    </submittedName>
</protein>
<dbReference type="CDD" id="cd06342">
    <property type="entry name" value="PBP1_ABC_LIVBP-like"/>
    <property type="match status" value="1"/>
</dbReference>
<dbReference type="PRINTS" id="PR00337">
    <property type="entry name" value="LEUILEVALBP"/>
</dbReference>
<dbReference type="Pfam" id="PF13458">
    <property type="entry name" value="Peripla_BP_6"/>
    <property type="match status" value="1"/>
</dbReference>
<feature type="signal peptide" evidence="5">
    <location>
        <begin position="1"/>
        <end position="22"/>
    </location>
</feature>
<dbReference type="EMBL" id="DVNC01000056">
    <property type="protein sequence ID" value="HIU54052.1"/>
    <property type="molecule type" value="Genomic_DNA"/>
</dbReference>
<organism evidence="7 8">
    <name type="scientific">Candidatus Scatocola faecipullorum</name>
    <dbReference type="NCBI Taxonomy" id="2840917"/>
    <lineage>
        <taxon>Bacteria</taxon>
        <taxon>Pseudomonadati</taxon>
        <taxon>Pseudomonadota</taxon>
        <taxon>Alphaproteobacteria</taxon>
        <taxon>Rhodospirillales</taxon>
        <taxon>Rhodospirillaceae</taxon>
        <taxon>Rhodospirillaceae incertae sedis</taxon>
        <taxon>Candidatus Scatocola</taxon>
    </lineage>
</organism>
<keyword evidence="4" id="KW-0029">Amino-acid transport</keyword>
<dbReference type="Proteomes" id="UP000824107">
    <property type="component" value="Unassembled WGS sequence"/>
</dbReference>
<reference evidence="7" key="2">
    <citation type="journal article" date="2021" name="PeerJ">
        <title>Extensive microbial diversity within the chicken gut microbiome revealed by metagenomics and culture.</title>
        <authorList>
            <person name="Gilroy R."/>
            <person name="Ravi A."/>
            <person name="Getino M."/>
            <person name="Pursley I."/>
            <person name="Horton D.L."/>
            <person name="Alikhan N.F."/>
            <person name="Baker D."/>
            <person name="Gharbi K."/>
            <person name="Hall N."/>
            <person name="Watson M."/>
            <person name="Adriaenssens E.M."/>
            <person name="Foster-Nyarko E."/>
            <person name="Jarju S."/>
            <person name="Secka A."/>
            <person name="Antonio M."/>
            <person name="Oren A."/>
            <person name="Chaudhuri R.R."/>
            <person name="La Ragione R."/>
            <person name="Hildebrand F."/>
            <person name="Pallen M.J."/>
        </authorList>
    </citation>
    <scope>NUCLEOTIDE SEQUENCE</scope>
    <source>
        <strain evidence="7">ChiW3-316</strain>
    </source>
</reference>
<evidence type="ECO:0000256" key="4">
    <source>
        <dbReference type="ARBA" id="ARBA00022970"/>
    </source>
</evidence>
<sequence length="372" mass="41584">MLKNSLKIALFFSFLFAPNARSALNIGVIAPLAGEYQKVGEELVSGVRTAVDEINSQGGLKGEKINLIMVDDQCDDRIAVSTAQMMAVNVSERDKMSLVIGPYCSNALQKIAGIYAKAGILQIIPTSVSTSIQNGNYKGLVKMVGYKTRQAGDYFKFYQDHFPDRKVALIYDRNDKDVVEVAAAVQKLFADAGKTAAFQSYNFQNYDDDYDRIAEDVIRDGNKIAYIMGKSKRVARMAKSLKSEREDFIIFVNKYQAQKDFRDALGKRAEGTFVLSLPTLKDSPDFAETLVKLRLLGVEPEGLSVYGYSAVQLWQELVRKADSFKYDKLARALAENKFDTGWGEMMFNNGDPSNSISYGIYQIRNGEYTQVY</sequence>
<keyword evidence="3 5" id="KW-0732">Signal</keyword>
<dbReference type="Gene3D" id="3.40.50.2300">
    <property type="match status" value="2"/>
</dbReference>
<feature type="domain" description="Leucine-binding protein" evidence="6">
    <location>
        <begin position="25"/>
        <end position="364"/>
    </location>
</feature>
<dbReference type="InterPro" id="IPR028082">
    <property type="entry name" value="Peripla_BP_I"/>
</dbReference>
<dbReference type="AlphaFoldDB" id="A0A9D1SC08"/>
<name>A0A9D1SC08_9PROT</name>
<evidence type="ECO:0000313" key="8">
    <source>
        <dbReference type="Proteomes" id="UP000824107"/>
    </source>
</evidence>
<accession>A0A9D1SC08</accession>
<evidence type="ECO:0000259" key="6">
    <source>
        <dbReference type="Pfam" id="PF13458"/>
    </source>
</evidence>
<evidence type="ECO:0000256" key="1">
    <source>
        <dbReference type="ARBA" id="ARBA00010062"/>
    </source>
</evidence>
<dbReference type="SUPFAM" id="SSF53822">
    <property type="entry name" value="Periplasmic binding protein-like I"/>
    <property type="match status" value="1"/>
</dbReference>
<dbReference type="InterPro" id="IPR051010">
    <property type="entry name" value="BCAA_transport"/>
</dbReference>
<dbReference type="PANTHER" id="PTHR30483">
    <property type="entry name" value="LEUCINE-SPECIFIC-BINDING PROTEIN"/>
    <property type="match status" value="1"/>
</dbReference>
<comment type="caution">
    <text evidence="7">The sequence shown here is derived from an EMBL/GenBank/DDBJ whole genome shotgun (WGS) entry which is preliminary data.</text>
</comment>
<reference evidence="7" key="1">
    <citation type="submission" date="2020-10" db="EMBL/GenBank/DDBJ databases">
        <authorList>
            <person name="Gilroy R."/>
        </authorList>
    </citation>
    <scope>NUCLEOTIDE SEQUENCE</scope>
    <source>
        <strain evidence="7">ChiW3-316</strain>
    </source>
</reference>
<evidence type="ECO:0000256" key="5">
    <source>
        <dbReference type="SAM" id="SignalP"/>
    </source>
</evidence>
<dbReference type="InterPro" id="IPR000709">
    <property type="entry name" value="Leu_Ile_Val-bd"/>
</dbReference>
<evidence type="ECO:0000313" key="7">
    <source>
        <dbReference type="EMBL" id="HIU54052.1"/>
    </source>
</evidence>
<dbReference type="PANTHER" id="PTHR30483:SF6">
    <property type="entry name" value="PERIPLASMIC BINDING PROTEIN OF ABC TRANSPORTER FOR NATURAL AMINO ACIDS"/>
    <property type="match status" value="1"/>
</dbReference>